<keyword evidence="3" id="KW-0536">Nodulation</keyword>
<dbReference type="OrthoDB" id="977540at2"/>
<evidence type="ECO:0000256" key="2">
    <source>
        <dbReference type="ARBA" id="ARBA00022448"/>
    </source>
</evidence>
<dbReference type="Proteomes" id="UP000248882">
    <property type="component" value="Unassembled WGS sequence"/>
</dbReference>
<organism evidence="7 8">
    <name type="scientific">Algoriphagus chordae</name>
    <dbReference type="NCBI Taxonomy" id="237019"/>
    <lineage>
        <taxon>Bacteria</taxon>
        <taxon>Pseudomonadati</taxon>
        <taxon>Bacteroidota</taxon>
        <taxon>Cytophagia</taxon>
        <taxon>Cytophagales</taxon>
        <taxon>Cyclobacteriaceae</taxon>
        <taxon>Algoriphagus</taxon>
    </lineage>
</organism>
<dbReference type="PROSITE" id="PS50893">
    <property type="entry name" value="ABC_TRANSPORTER_2"/>
    <property type="match status" value="1"/>
</dbReference>
<comment type="similarity">
    <text evidence="1">Belongs to the ABC transporter superfamily.</text>
</comment>
<dbReference type="RefSeq" id="WP_111321145.1">
    <property type="nucleotide sequence ID" value="NZ_QKZT01000015.1"/>
</dbReference>
<name>A0A2W7QLM9_9BACT</name>
<keyword evidence="4" id="KW-0547">Nucleotide-binding</keyword>
<protein>
    <submittedName>
        <fullName evidence="7">ABC-2 type transport system ATP-binding protein</fullName>
    </submittedName>
</protein>
<proteinExistence type="inferred from homology"/>
<dbReference type="GO" id="GO:0005524">
    <property type="term" value="F:ATP binding"/>
    <property type="evidence" value="ECO:0007669"/>
    <property type="project" value="UniProtKB-KW"/>
</dbReference>
<dbReference type="Gene3D" id="3.40.50.300">
    <property type="entry name" value="P-loop containing nucleotide triphosphate hydrolases"/>
    <property type="match status" value="1"/>
</dbReference>
<keyword evidence="5 7" id="KW-0067">ATP-binding</keyword>
<dbReference type="GO" id="GO:0016887">
    <property type="term" value="F:ATP hydrolysis activity"/>
    <property type="evidence" value="ECO:0007669"/>
    <property type="project" value="InterPro"/>
</dbReference>
<dbReference type="InterPro" id="IPR003593">
    <property type="entry name" value="AAA+_ATPase"/>
</dbReference>
<evidence type="ECO:0000256" key="3">
    <source>
        <dbReference type="ARBA" id="ARBA00022458"/>
    </source>
</evidence>
<evidence type="ECO:0000256" key="5">
    <source>
        <dbReference type="ARBA" id="ARBA00022840"/>
    </source>
</evidence>
<dbReference type="PROSITE" id="PS00211">
    <property type="entry name" value="ABC_TRANSPORTER_1"/>
    <property type="match status" value="1"/>
</dbReference>
<dbReference type="CDD" id="cd03230">
    <property type="entry name" value="ABC_DR_subfamily_A"/>
    <property type="match status" value="1"/>
</dbReference>
<dbReference type="SUPFAM" id="SSF52540">
    <property type="entry name" value="P-loop containing nucleoside triphosphate hydrolases"/>
    <property type="match status" value="1"/>
</dbReference>
<sequence length="231" mass="26143">MIQVTNLKKQYKEAVVLNVDQLDIPKSECFGLVGNNGAGKTTLFRIMLDLVRATEGKVEIDAKDVSKSDEWKRTTGAYLDENMLLSYLTADEYFQTLRKIYGLSEADLQLHLAKFTEFFNEEIVGKKKYIRDLSKGNLKKVGIAAALMGSPEVVFLDEPFENLDPSSQIRLKKLILQEKETSQVTFLISSHDLNHVTDICDRIVLLEKGKIINDLRDRSAMLAELDAYFTG</sequence>
<dbReference type="SMART" id="SM00382">
    <property type="entry name" value="AAA"/>
    <property type="match status" value="1"/>
</dbReference>
<evidence type="ECO:0000256" key="4">
    <source>
        <dbReference type="ARBA" id="ARBA00022741"/>
    </source>
</evidence>
<keyword evidence="8" id="KW-1185">Reference proteome</keyword>
<reference evidence="7 8" key="1">
    <citation type="submission" date="2018-06" db="EMBL/GenBank/DDBJ databases">
        <title>Genomic Encyclopedia of Archaeal and Bacterial Type Strains, Phase II (KMG-II): from individual species to whole genera.</title>
        <authorList>
            <person name="Goeker M."/>
        </authorList>
    </citation>
    <scope>NUCLEOTIDE SEQUENCE [LARGE SCALE GENOMIC DNA]</scope>
    <source>
        <strain evidence="7 8">DSM 19830</strain>
    </source>
</reference>
<dbReference type="PANTHER" id="PTHR42711:SF5">
    <property type="entry name" value="ABC TRANSPORTER ATP-BINDING PROTEIN NATA"/>
    <property type="match status" value="1"/>
</dbReference>
<gene>
    <name evidence="7" type="ORF">LV85_03168</name>
</gene>
<dbReference type="InterPro" id="IPR017871">
    <property type="entry name" value="ABC_transporter-like_CS"/>
</dbReference>
<feature type="domain" description="ABC transporter" evidence="6">
    <location>
        <begin position="2"/>
        <end position="230"/>
    </location>
</feature>
<dbReference type="PANTHER" id="PTHR42711">
    <property type="entry name" value="ABC TRANSPORTER ATP-BINDING PROTEIN"/>
    <property type="match status" value="1"/>
</dbReference>
<evidence type="ECO:0000259" key="6">
    <source>
        <dbReference type="PROSITE" id="PS50893"/>
    </source>
</evidence>
<dbReference type="InterPro" id="IPR050763">
    <property type="entry name" value="ABC_transporter_ATP-binding"/>
</dbReference>
<evidence type="ECO:0000313" key="8">
    <source>
        <dbReference type="Proteomes" id="UP000248882"/>
    </source>
</evidence>
<evidence type="ECO:0000313" key="7">
    <source>
        <dbReference type="EMBL" id="PZX49378.1"/>
    </source>
</evidence>
<evidence type="ECO:0000256" key="1">
    <source>
        <dbReference type="ARBA" id="ARBA00005417"/>
    </source>
</evidence>
<dbReference type="Pfam" id="PF00005">
    <property type="entry name" value="ABC_tran"/>
    <property type="match status" value="1"/>
</dbReference>
<dbReference type="AlphaFoldDB" id="A0A2W7QLM9"/>
<dbReference type="EMBL" id="QKZT01000015">
    <property type="protein sequence ID" value="PZX49378.1"/>
    <property type="molecule type" value="Genomic_DNA"/>
</dbReference>
<dbReference type="InterPro" id="IPR003439">
    <property type="entry name" value="ABC_transporter-like_ATP-bd"/>
</dbReference>
<dbReference type="InterPro" id="IPR027417">
    <property type="entry name" value="P-loop_NTPase"/>
</dbReference>
<accession>A0A2W7QLM9</accession>
<comment type="caution">
    <text evidence="7">The sequence shown here is derived from an EMBL/GenBank/DDBJ whole genome shotgun (WGS) entry which is preliminary data.</text>
</comment>
<keyword evidence="2" id="KW-0813">Transport</keyword>